<evidence type="ECO:0000256" key="9">
    <source>
        <dbReference type="SAM" id="Phobius"/>
    </source>
</evidence>
<feature type="transmembrane region" description="Helical" evidence="9">
    <location>
        <begin position="12"/>
        <end position="32"/>
    </location>
</feature>
<name>A0A3N1NS10_9GAMM</name>
<dbReference type="GO" id="GO:0006488">
    <property type="term" value="P:dolichol-linked oligosaccharide biosynthetic process"/>
    <property type="evidence" value="ECO:0007669"/>
    <property type="project" value="InterPro"/>
</dbReference>
<dbReference type="Proteomes" id="UP000273643">
    <property type="component" value="Unassembled WGS sequence"/>
</dbReference>
<keyword evidence="4 10" id="KW-0808">Transferase</keyword>
<evidence type="ECO:0000256" key="4">
    <source>
        <dbReference type="ARBA" id="ARBA00022679"/>
    </source>
</evidence>
<proteinExistence type="predicted"/>
<keyword evidence="3" id="KW-0328">Glycosyltransferase</keyword>
<keyword evidence="8 9" id="KW-0472">Membrane</keyword>
<evidence type="ECO:0000256" key="6">
    <source>
        <dbReference type="ARBA" id="ARBA00022824"/>
    </source>
</evidence>
<dbReference type="PANTHER" id="PTHR12989:SF10">
    <property type="entry name" value="DOL-P-GLC:GLC(2)MAN(9)GLCNAC(2)-PP-DOL ALPHA-1,2-GLUCOSYLTRANSFERASE-RELATED"/>
    <property type="match status" value="1"/>
</dbReference>
<dbReference type="EMBL" id="RJUK01000001">
    <property type="protein sequence ID" value="ROQ21642.1"/>
    <property type="molecule type" value="Genomic_DNA"/>
</dbReference>
<feature type="transmembrane region" description="Helical" evidence="9">
    <location>
        <begin position="123"/>
        <end position="147"/>
    </location>
</feature>
<comment type="subcellular location">
    <subcellularLocation>
        <location evidence="1">Endoplasmic reticulum membrane</location>
        <topology evidence="1">Multi-pass membrane protein</topology>
    </subcellularLocation>
</comment>
<comment type="caution">
    <text evidence="10">The sequence shown here is derived from an EMBL/GenBank/DDBJ whole genome shotgun (WGS) entry which is preliminary data.</text>
</comment>
<dbReference type="AlphaFoldDB" id="A0A3N1NS10"/>
<evidence type="ECO:0000256" key="8">
    <source>
        <dbReference type="ARBA" id="ARBA00023136"/>
    </source>
</evidence>
<keyword evidence="6" id="KW-0256">Endoplasmic reticulum</keyword>
<organism evidence="10 11">
    <name type="scientific">Marinimicrobium koreense</name>
    <dbReference type="NCBI Taxonomy" id="306545"/>
    <lineage>
        <taxon>Bacteria</taxon>
        <taxon>Pseudomonadati</taxon>
        <taxon>Pseudomonadota</taxon>
        <taxon>Gammaproteobacteria</taxon>
        <taxon>Cellvibrionales</taxon>
        <taxon>Cellvibrionaceae</taxon>
        <taxon>Marinimicrobium</taxon>
    </lineage>
</organism>
<dbReference type="OrthoDB" id="5700454at2"/>
<feature type="transmembrane region" description="Helical" evidence="9">
    <location>
        <begin position="240"/>
        <end position="259"/>
    </location>
</feature>
<keyword evidence="7 9" id="KW-1133">Transmembrane helix</keyword>
<evidence type="ECO:0000256" key="1">
    <source>
        <dbReference type="ARBA" id="ARBA00004477"/>
    </source>
</evidence>
<feature type="transmembrane region" description="Helical" evidence="9">
    <location>
        <begin position="271"/>
        <end position="289"/>
    </location>
</feature>
<evidence type="ECO:0000256" key="7">
    <source>
        <dbReference type="ARBA" id="ARBA00022989"/>
    </source>
</evidence>
<reference evidence="10 11" key="1">
    <citation type="submission" date="2018-11" db="EMBL/GenBank/DDBJ databases">
        <title>Genomic Encyclopedia of Type Strains, Phase IV (KMG-IV): sequencing the most valuable type-strain genomes for metagenomic binning, comparative biology and taxonomic classification.</title>
        <authorList>
            <person name="Goeker M."/>
        </authorList>
    </citation>
    <scope>NUCLEOTIDE SEQUENCE [LARGE SCALE GENOMIC DNA]</scope>
    <source>
        <strain evidence="10 11">DSM 16974</strain>
    </source>
</reference>
<keyword evidence="11" id="KW-1185">Reference proteome</keyword>
<dbReference type="GO" id="GO:0106073">
    <property type="term" value="F:dolichyl pyrophosphate Glc2Man9GlcNAc2 alpha-1,2-glucosyltransferase activity"/>
    <property type="evidence" value="ECO:0007669"/>
    <property type="project" value="InterPro"/>
</dbReference>
<dbReference type="Pfam" id="PF04922">
    <property type="entry name" value="DIE2_ALG10"/>
    <property type="match status" value="1"/>
</dbReference>
<feature type="transmembrane region" description="Helical" evidence="9">
    <location>
        <begin position="81"/>
        <end position="102"/>
    </location>
</feature>
<feature type="transmembrane region" description="Helical" evidence="9">
    <location>
        <begin position="315"/>
        <end position="335"/>
    </location>
</feature>
<keyword evidence="5 9" id="KW-0812">Transmembrane</keyword>
<evidence type="ECO:0000313" key="11">
    <source>
        <dbReference type="Proteomes" id="UP000273643"/>
    </source>
</evidence>
<feature type="transmembrane region" description="Helical" evidence="9">
    <location>
        <begin position="200"/>
        <end position="220"/>
    </location>
</feature>
<evidence type="ECO:0000313" key="10">
    <source>
        <dbReference type="EMBL" id="ROQ21642.1"/>
    </source>
</evidence>
<evidence type="ECO:0000256" key="3">
    <source>
        <dbReference type="ARBA" id="ARBA00022676"/>
    </source>
</evidence>
<evidence type="ECO:0000256" key="2">
    <source>
        <dbReference type="ARBA" id="ARBA00004922"/>
    </source>
</evidence>
<feature type="transmembrane region" description="Helical" evidence="9">
    <location>
        <begin position="387"/>
        <end position="407"/>
    </location>
</feature>
<comment type="pathway">
    <text evidence="2">Protein modification; protein glycosylation.</text>
</comment>
<accession>A0A3N1NS10</accession>
<dbReference type="PANTHER" id="PTHR12989">
    <property type="entry name" value="ALPHA-1,2-GLUCOSYLTRANSFERASE ALG10"/>
    <property type="match status" value="1"/>
</dbReference>
<evidence type="ECO:0000256" key="5">
    <source>
        <dbReference type="ARBA" id="ARBA00022692"/>
    </source>
</evidence>
<dbReference type="InterPro" id="IPR016900">
    <property type="entry name" value="Alg10"/>
</dbReference>
<sequence length="408" mass="46595">MTADAGANRAALWLVVWAGVVFGYAASCVLGGPASDEGFHAHQIWHYYVGGNEPFDTITTPTFYHQIIASVMNLIGYYHDYLLRLVNLLVALCLLPVFYRMVRRYRPATASARTAQLLFAPLIFPYYFLVYTDLWALLLIALSFLAVLERRPWLAGLFGFGAVLIRQDAIIWLGLAYLYMATEHLTLSRPFAWRAVLRDALLRGPVFLALFGAFIGFVLINGGVAIGDSGSHPMMRFNLSNLYGFLFCAWLLFLPLCLQQLPRIVRLLRRPWVWGLLLAAFAFYMSFYANEHGYNRTHYTFFVHNGWLHLLEEYLWLRGLLFVPMAWMALTLVVMPYPDRRCYWLLLIAPLAVVAHPMVDPRYYFPAYLLINLWRPALPQGVELATLAGYIPLAAFIMYGTVTGLFFL</sequence>
<gene>
    <name evidence="10" type="ORF">EDC38_2268</name>
</gene>
<feature type="transmembrane region" description="Helical" evidence="9">
    <location>
        <begin position="153"/>
        <end position="179"/>
    </location>
</feature>
<feature type="transmembrane region" description="Helical" evidence="9">
    <location>
        <begin position="342"/>
        <end position="359"/>
    </location>
</feature>
<dbReference type="RefSeq" id="WP_123638593.1">
    <property type="nucleotide sequence ID" value="NZ_JBHYFO010000016.1"/>
</dbReference>
<protein>
    <submittedName>
        <fullName evidence="10">Alpha-1,2-glucosyltransferase</fullName>
    </submittedName>
</protein>